<dbReference type="HOGENOM" id="CLU_1561704_0_0_5"/>
<keyword evidence="8" id="KW-1185">Reference proteome</keyword>
<organism evidence="7 8">
    <name type="scientific">Rickettsia montanensis (strain OSU 85-930)</name>
    <dbReference type="NCBI Taxonomy" id="1105114"/>
    <lineage>
        <taxon>Bacteria</taxon>
        <taxon>Pseudomonadati</taxon>
        <taxon>Pseudomonadota</taxon>
        <taxon>Alphaproteobacteria</taxon>
        <taxon>Rickettsiales</taxon>
        <taxon>Rickettsiaceae</taxon>
        <taxon>Rickettsieae</taxon>
        <taxon>Rickettsia</taxon>
        <taxon>spotted fever group</taxon>
    </lineage>
</organism>
<evidence type="ECO:0000256" key="4">
    <source>
        <dbReference type="ARBA" id="ARBA00023136"/>
    </source>
</evidence>
<evidence type="ECO:0000256" key="3">
    <source>
        <dbReference type="ARBA" id="ARBA00022692"/>
    </source>
</evidence>
<gene>
    <name evidence="7" type="ordered locus">MCI_06060</name>
</gene>
<dbReference type="RefSeq" id="WP_014410077.1">
    <property type="nucleotide sequence ID" value="NC_017043.1"/>
</dbReference>
<reference evidence="8" key="1">
    <citation type="submission" date="2012-02" db="EMBL/GenBank/DDBJ databases">
        <title>Complete genome sequence of Rickettsia montanensis strain OSU 85-930.</title>
        <authorList>
            <person name="Johnson S.L."/>
            <person name="Munk A.C."/>
            <person name="Han S."/>
            <person name="Bruce D.C."/>
            <person name="Dasch G.A."/>
        </authorList>
    </citation>
    <scope>NUCLEOTIDE SEQUENCE [LARGE SCALE GENOMIC DNA]</scope>
    <source>
        <strain evidence="8">OSU 85-930</strain>
    </source>
</reference>
<dbReference type="NCBIfam" id="TIGR01414">
    <property type="entry name" value="autotrans_barl"/>
    <property type="match status" value="1"/>
</dbReference>
<keyword evidence="4" id="KW-0472">Membrane</keyword>
<dbReference type="Proteomes" id="UP000008008">
    <property type="component" value="Chromosome"/>
</dbReference>
<evidence type="ECO:0000256" key="1">
    <source>
        <dbReference type="ARBA" id="ARBA00004442"/>
    </source>
</evidence>
<sequence length="171" mass="18969">MISYETAIGKYKSRSYTGQILAGYSYLALKAINLTPTVGIRYSDIRDSVYTETGTTFQNLIVKGKKYNMIEGLAGVRMSKDINVENIVLIPAIYGMLDYNFKDKTPAIDARLQGMDSPFTTNSFKPAKTSFNFGVGVTAKHQMMGYGVNYDANVTSKYFAQQGSLKVLVNF</sequence>
<evidence type="ECO:0000256" key="5">
    <source>
        <dbReference type="ARBA" id="ARBA00023237"/>
    </source>
</evidence>
<evidence type="ECO:0000256" key="2">
    <source>
        <dbReference type="ARBA" id="ARBA00022452"/>
    </source>
</evidence>
<dbReference type="InterPro" id="IPR005546">
    <property type="entry name" value="Autotransporte_beta"/>
</dbReference>
<dbReference type="InterPro" id="IPR036709">
    <property type="entry name" value="Autotransporte_beta_dom_sf"/>
</dbReference>
<dbReference type="SUPFAM" id="SSF103515">
    <property type="entry name" value="Autotransporter"/>
    <property type="match status" value="1"/>
</dbReference>
<dbReference type="EMBL" id="CP003340">
    <property type="protein sequence ID" value="AFC74017.1"/>
    <property type="molecule type" value="Genomic_DNA"/>
</dbReference>
<dbReference type="Gene3D" id="2.40.128.130">
    <property type="entry name" value="Autotransporter beta-domain"/>
    <property type="match status" value="1"/>
</dbReference>
<keyword evidence="5" id="KW-0998">Cell outer membrane</keyword>
<dbReference type="AlphaFoldDB" id="H8KD26"/>
<protein>
    <submittedName>
        <fullName evidence="7">Outer membrane protein OmpA</fullName>
    </submittedName>
</protein>
<dbReference type="Pfam" id="PF03797">
    <property type="entry name" value="Autotransporter"/>
    <property type="match status" value="1"/>
</dbReference>
<dbReference type="InterPro" id="IPR006315">
    <property type="entry name" value="OM_autotransptr_brl_dom"/>
</dbReference>
<feature type="domain" description="Autotransporter" evidence="6">
    <location>
        <begin position="1"/>
        <end position="171"/>
    </location>
</feature>
<dbReference type="PROSITE" id="PS51208">
    <property type="entry name" value="AUTOTRANSPORTER"/>
    <property type="match status" value="1"/>
</dbReference>
<accession>H8KD26</accession>
<proteinExistence type="predicted"/>
<evidence type="ECO:0000313" key="8">
    <source>
        <dbReference type="Proteomes" id="UP000008008"/>
    </source>
</evidence>
<dbReference type="GO" id="GO:0009279">
    <property type="term" value="C:cell outer membrane"/>
    <property type="evidence" value="ECO:0007669"/>
    <property type="project" value="UniProtKB-SubCell"/>
</dbReference>
<comment type="subcellular location">
    <subcellularLocation>
        <location evidence="1">Cell outer membrane</location>
    </subcellularLocation>
</comment>
<evidence type="ECO:0000259" key="6">
    <source>
        <dbReference type="PROSITE" id="PS51208"/>
    </source>
</evidence>
<keyword evidence="3" id="KW-0812">Transmembrane</keyword>
<evidence type="ECO:0000313" key="7">
    <source>
        <dbReference type="EMBL" id="AFC74017.1"/>
    </source>
</evidence>
<dbReference type="KEGG" id="rmo:MCI_06060"/>
<name>H8KD26_RICMS</name>
<keyword evidence="2" id="KW-1134">Transmembrane beta strand</keyword>